<feature type="coiled-coil region" evidence="1">
    <location>
        <begin position="315"/>
        <end position="342"/>
    </location>
</feature>
<dbReference type="AlphaFoldDB" id="A0A067TBL3"/>
<keyword evidence="3" id="KW-1185">Reference proteome</keyword>
<evidence type="ECO:0000313" key="2">
    <source>
        <dbReference type="EMBL" id="KDR80600.1"/>
    </source>
</evidence>
<dbReference type="OrthoDB" id="3050759at2759"/>
<dbReference type="EMBL" id="KL142371">
    <property type="protein sequence ID" value="KDR80600.1"/>
    <property type="molecule type" value="Genomic_DNA"/>
</dbReference>
<proteinExistence type="predicted"/>
<evidence type="ECO:0000256" key="1">
    <source>
        <dbReference type="SAM" id="Coils"/>
    </source>
</evidence>
<accession>A0A067TBL3</accession>
<dbReference type="HOGENOM" id="CLU_750156_0_0_1"/>
<organism evidence="2 3">
    <name type="scientific">Galerina marginata (strain CBS 339.88)</name>
    <dbReference type="NCBI Taxonomy" id="685588"/>
    <lineage>
        <taxon>Eukaryota</taxon>
        <taxon>Fungi</taxon>
        <taxon>Dikarya</taxon>
        <taxon>Basidiomycota</taxon>
        <taxon>Agaricomycotina</taxon>
        <taxon>Agaricomycetes</taxon>
        <taxon>Agaricomycetidae</taxon>
        <taxon>Agaricales</taxon>
        <taxon>Agaricineae</taxon>
        <taxon>Strophariaceae</taxon>
        <taxon>Galerina</taxon>
    </lineage>
</organism>
<dbReference type="STRING" id="685588.A0A067TBL3"/>
<keyword evidence="1" id="KW-0175">Coiled coil</keyword>
<evidence type="ECO:0000313" key="3">
    <source>
        <dbReference type="Proteomes" id="UP000027222"/>
    </source>
</evidence>
<protein>
    <submittedName>
        <fullName evidence="2">Uncharacterized protein</fullName>
    </submittedName>
</protein>
<name>A0A067TBL3_GALM3</name>
<sequence length="369" mass="42137">MFSTPRSPLSIIFRPILYFLGLATKPQLNMDVELSLPPDDGTSLPVEFWSGSTVKSYLAFPGCRDYKVVLIRRYKKDSPFQHEYMVATVEHPQKARVELQIERGRDNVQPNGAPVLTKEQEAVPPPSSGGDISTGQWAYWTEEVKGQQPVNPEPPRKLSGEMAAMISTSSESLSKVGHAYDIVRIWKPLKKDTLIESLDLRPDPMPLAELAILANTVHQKESLYNLFKSQCFWYADMIARVIAKKRNIIPAPTADEEFCYHTNSGKFHKIPVHVARPKVVQALEKEFDERCRVFREQVREQLEIEDNTRQDKDRLAKADLVEEQLRKDLRRVEAEQMETAEKMQTALRRVRELELAQMGQGSTQPASSY</sequence>
<dbReference type="Proteomes" id="UP000027222">
    <property type="component" value="Unassembled WGS sequence"/>
</dbReference>
<reference evidence="3" key="1">
    <citation type="journal article" date="2014" name="Proc. Natl. Acad. Sci. U.S.A.">
        <title>Extensive sampling of basidiomycete genomes demonstrates inadequacy of the white-rot/brown-rot paradigm for wood decay fungi.</title>
        <authorList>
            <person name="Riley R."/>
            <person name="Salamov A.A."/>
            <person name="Brown D.W."/>
            <person name="Nagy L.G."/>
            <person name="Floudas D."/>
            <person name="Held B.W."/>
            <person name="Levasseur A."/>
            <person name="Lombard V."/>
            <person name="Morin E."/>
            <person name="Otillar R."/>
            <person name="Lindquist E.A."/>
            <person name="Sun H."/>
            <person name="LaButti K.M."/>
            <person name="Schmutz J."/>
            <person name="Jabbour D."/>
            <person name="Luo H."/>
            <person name="Baker S.E."/>
            <person name="Pisabarro A.G."/>
            <person name="Walton J.D."/>
            <person name="Blanchette R.A."/>
            <person name="Henrissat B."/>
            <person name="Martin F."/>
            <person name="Cullen D."/>
            <person name="Hibbett D.S."/>
            <person name="Grigoriev I.V."/>
        </authorList>
    </citation>
    <scope>NUCLEOTIDE SEQUENCE [LARGE SCALE GENOMIC DNA]</scope>
    <source>
        <strain evidence="3">CBS 339.88</strain>
    </source>
</reference>
<gene>
    <name evidence="2" type="ORF">GALMADRAFT_135734</name>
</gene>